<proteinExistence type="predicted"/>
<gene>
    <name evidence="1" type="ORF">PGLA1383_LOCUS31047</name>
</gene>
<dbReference type="Proteomes" id="UP000654075">
    <property type="component" value="Unassembled WGS sequence"/>
</dbReference>
<evidence type="ECO:0000313" key="2">
    <source>
        <dbReference type="Proteomes" id="UP000654075"/>
    </source>
</evidence>
<sequence length="191" mass="19156">MAGAAHAVLQLADAHAQQCMAVSPPLGVGFPAAARSAKRRKLVECLHGNGRASETEVGQFRVLEHRRATAAAGGGAAAVLAAGAGPPAWFAAAMAAALAPLEHRAAAADARSRNSGCRRAVDVLVPVPATGQPGAAVGTPVPAAFPATFGALRQLRGVRLQSLEAYYGLGGHGKAAARQGALVLHITGLRS</sequence>
<protein>
    <submittedName>
        <fullName evidence="1">Uncharacterized protein</fullName>
    </submittedName>
</protein>
<dbReference type="EMBL" id="CAJNNV010025229">
    <property type="protein sequence ID" value="CAE8613272.1"/>
    <property type="molecule type" value="Genomic_DNA"/>
</dbReference>
<organism evidence="1 2">
    <name type="scientific">Polarella glacialis</name>
    <name type="common">Dinoflagellate</name>
    <dbReference type="NCBI Taxonomy" id="89957"/>
    <lineage>
        <taxon>Eukaryota</taxon>
        <taxon>Sar</taxon>
        <taxon>Alveolata</taxon>
        <taxon>Dinophyceae</taxon>
        <taxon>Suessiales</taxon>
        <taxon>Suessiaceae</taxon>
        <taxon>Polarella</taxon>
    </lineage>
</organism>
<name>A0A813FIP9_POLGL</name>
<dbReference type="OrthoDB" id="442395at2759"/>
<accession>A0A813FIP9</accession>
<evidence type="ECO:0000313" key="1">
    <source>
        <dbReference type="EMBL" id="CAE8613272.1"/>
    </source>
</evidence>
<dbReference type="AlphaFoldDB" id="A0A813FIP9"/>
<reference evidence="1" key="1">
    <citation type="submission" date="2021-02" db="EMBL/GenBank/DDBJ databases">
        <authorList>
            <person name="Dougan E. K."/>
            <person name="Rhodes N."/>
            <person name="Thang M."/>
            <person name="Chan C."/>
        </authorList>
    </citation>
    <scope>NUCLEOTIDE SEQUENCE</scope>
</reference>
<comment type="caution">
    <text evidence="1">The sequence shown here is derived from an EMBL/GenBank/DDBJ whole genome shotgun (WGS) entry which is preliminary data.</text>
</comment>
<keyword evidence="2" id="KW-1185">Reference proteome</keyword>